<dbReference type="RefSeq" id="WP_240268841.1">
    <property type="nucleotide sequence ID" value="NZ_JAKSXN010000016.1"/>
</dbReference>
<comment type="caution">
    <text evidence="2">The sequence shown here is derived from an EMBL/GenBank/DDBJ whole genome shotgun (WGS) entry which is preliminary data.</text>
</comment>
<dbReference type="Pfam" id="PF02698">
    <property type="entry name" value="DUF218"/>
    <property type="match status" value="1"/>
</dbReference>
<dbReference type="Proteomes" id="UP001597211">
    <property type="component" value="Unassembled WGS sequence"/>
</dbReference>
<feature type="domain" description="DUF218" evidence="1">
    <location>
        <begin position="43"/>
        <end position="180"/>
    </location>
</feature>
<name>A0ABW3SC16_9BACL</name>
<protein>
    <submittedName>
        <fullName evidence="2">YdcF family protein</fullName>
    </submittedName>
</protein>
<dbReference type="InterPro" id="IPR014729">
    <property type="entry name" value="Rossmann-like_a/b/a_fold"/>
</dbReference>
<gene>
    <name evidence="2" type="ORF">ACFQ2Z_10560</name>
</gene>
<dbReference type="EMBL" id="JBHTKZ010000016">
    <property type="protein sequence ID" value="MFD1181801.1"/>
    <property type="molecule type" value="Genomic_DNA"/>
</dbReference>
<dbReference type="CDD" id="cd06259">
    <property type="entry name" value="YdcF-like"/>
    <property type="match status" value="1"/>
</dbReference>
<evidence type="ECO:0000313" key="3">
    <source>
        <dbReference type="Proteomes" id="UP001597211"/>
    </source>
</evidence>
<accession>A0ABW3SC16</accession>
<keyword evidence="3" id="KW-1185">Reference proteome</keyword>
<dbReference type="PANTHER" id="PTHR30336">
    <property type="entry name" value="INNER MEMBRANE PROTEIN, PROBABLE PERMEASE"/>
    <property type="match status" value="1"/>
</dbReference>
<organism evidence="2 3">
    <name type="scientific">Paenibacillus timonensis</name>
    <dbReference type="NCBI Taxonomy" id="225915"/>
    <lineage>
        <taxon>Bacteria</taxon>
        <taxon>Bacillati</taxon>
        <taxon>Bacillota</taxon>
        <taxon>Bacilli</taxon>
        <taxon>Bacillales</taxon>
        <taxon>Paenibacillaceae</taxon>
        <taxon>Paenibacillus</taxon>
    </lineage>
</organism>
<reference evidence="3" key="1">
    <citation type="journal article" date="2019" name="Int. J. Syst. Evol. Microbiol.">
        <title>The Global Catalogue of Microorganisms (GCM) 10K type strain sequencing project: providing services to taxonomists for standard genome sequencing and annotation.</title>
        <authorList>
            <consortium name="The Broad Institute Genomics Platform"/>
            <consortium name="The Broad Institute Genome Sequencing Center for Infectious Disease"/>
            <person name="Wu L."/>
            <person name="Ma J."/>
        </authorList>
    </citation>
    <scope>NUCLEOTIDE SEQUENCE [LARGE SCALE GENOMIC DNA]</scope>
    <source>
        <strain evidence="3">CCUG 48216</strain>
    </source>
</reference>
<dbReference type="InterPro" id="IPR003848">
    <property type="entry name" value="DUF218"/>
</dbReference>
<dbReference type="Gene3D" id="3.40.50.620">
    <property type="entry name" value="HUPs"/>
    <property type="match status" value="1"/>
</dbReference>
<dbReference type="PANTHER" id="PTHR30336:SF4">
    <property type="entry name" value="ENVELOPE BIOGENESIS FACTOR ELYC"/>
    <property type="match status" value="1"/>
</dbReference>
<dbReference type="InterPro" id="IPR051599">
    <property type="entry name" value="Cell_Envelope_Assoc"/>
</dbReference>
<proteinExistence type="predicted"/>
<sequence>MNLFKKLYRILKWLAILILFLLVVLGPFAGNFLVIHENPQKSDVIIVLSGGSNNLNIGIELYEQKYAPQIMVSNALDYDTIGTMEKRKIPSTSVIFETKADSTYTNAIYTKDLMIKHRLNSAIIVTPDYHMRRVKYHFDKVYKGTGITFTYTSVETQTFHPHQWWLDNNSRRIVINEYIKFVGNILGFEGNEYKKLLFLINLSR</sequence>
<evidence type="ECO:0000259" key="1">
    <source>
        <dbReference type="Pfam" id="PF02698"/>
    </source>
</evidence>
<evidence type="ECO:0000313" key="2">
    <source>
        <dbReference type="EMBL" id="MFD1181801.1"/>
    </source>
</evidence>